<feature type="compositionally biased region" description="Polar residues" evidence="1">
    <location>
        <begin position="645"/>
        <end position="661"/>
    </location>
</feature>
<name>A0ABP0V3X3_9BRYO</name>
<feature type="compositionally biased region" description="Polar residues" evidence="1">
    <location>
        <begin position="967"/>
        <end position="980"/>
    </location>
</feature>
<dbReference type="Proteomes" id="UP001497512">
    <property type="component" value="Chromosome 8"/>
</dbReference>
<dbReference type="SUPFAM" id="SSF48371">
    <property type="entry name" value="ARM repeat"/>
    <property type="match status" value="1"/>
</dbReference>
<organism evidence="4 5">
    <name type="scientific">Sphagnum troendelagicum</name>
    <dbReference type="NCBI Taxonomy" id="128251"/>
    <lineage>
        <taxon>Eukaryota</taxon>
        <taxon>Viridiplantae</taxon>
        <taxon>Streptophyta</taxon>
        <taxon>Embryophyta</taxon>
        <taxon>Bryophyta</taxon>
        <taxon>Sphagnophytina</taxon>
        <taxon>Sphagnopsida</taxon>
        <taxon>Sphagnales</taxon>
        <taxon>Sphagnaceae</taxon>
        <taxon>Sphagnum</taxon>
    </lineage>
</organism>
<dbReference type="PANTHER" id="PTHR47184:SF3">
    <property type="entry name" value="PHOSPHATIDYLINOSITOL 3-AND 4-KINASE FAMILY PROTEIN-RELATED"/>
    <property type="match status" value="1"/>
</dbReference>
<feature type="compositionally biased region" description="Basic and acidic residues" evidence="1">
    <location>
        <begin position="520"/>
        <end position="529"/>
    </location>
</feature>
<protein>
    <recommendedName>
        <fullName evidence="6">Symplekin</fullName>
    </recommendedName>
</protein>
<feature type="region of interest" description="Disordered" evidence="1">
    <location>
        <begin position="577"/>
        <end position="596"/>
    </location>
</feature>
<feature type="compositionally biased region" description="Polar residues" evidence="1">
    <location>
        <begin position="1341"/>
        <end position="1362"/>
    </location>
</feature>
<evidence type="ECO:0000313" key="4">
    <source>
        <dbReference type="EMBL" id="CAK9235423.1"/>
    </source>
</evidence>
<evidence type="ECO:0000256" key="1">
    <source>
        <dbReference type="SAM" id="MobiDB-lite"/>
    </source>
</evidence>
<evidence type="ECO:0000313" key="5">
    <source>
        <dbReference type="Proteomes" id="UP001497512"/>
    </source>
</evidence>
<dbReference type="InterPro" id="IPR016024">
    <property type="entry name" value="ARM-type_fold"/>
</dbReference>
<dbReference type="EMBL" id="OZ019900">
    <property type="protein sequence ID" value="CAK9235423.1"/>
    <property type="molecule type" value="Genomic_DNA"/>
</dbReference>
<dbReference type="PANTHER" id="PTHR47184">
    <property type="entry name" value="PHOSPHATIDYLINOSITOL 3-AND 4-KINASE FAMILY PROTEIN-RELATED"/>
    <property type="match status" value="1"/>
</dbReference>
<dbReference type="Pfam" id="PF12295">
    <property type="entry name" value="Symplekin_C"/>
    <property type="match status" value="1"/>
</dbReference>
<dbReference type="InterPro" id="IPR032460">
    <property type="entry name" value="Symplekin/Pta1_N"/>
</dbReference>
<keyword evidence="5" id="KW-1185">Reference proteome</keyword>
<feature type="region of interest" description="Disordered" evidence="1">
    <location>
        <begin position="1326"/>
        <end position="1362"/>
    </location>
</feature>
<evidence type="ECO:0008006" key="6">
    <source>
        <dbReference type="Google" id="ProtNLM"/>
    </source>
</evidence>
<feature type="domain" description="Symplekin C-terminal" evidence="3">
    <location>
        <begin position="1110"/>
        <end position="1288"/>
    </location>
</feature>
<proteinExistence type="predicted"/>
<sequence length="1362" mass="145665">MAAGVREQAVKLLNEAKMQPDAPSKADLLKNVMEIVLHREPSLLPEFVPYLMELQSEPGSPVRKYLAEMIEEIGTRHVAHISTMVPVLLALLRDSTPAVARRAITSGSNIFRTTLEQVASQGIYTGQVEKQLVDAWNWVTHFKNAVYPAAFQHGNDGVRLLAVKFVETTILLFTPDPSGSAQPPPNQQNSDGVAKGFNIAWIAGGHPLLDANALGQEASKNLGLLLNQLRAPESSVLPGPVAIVLVNSLAGIAKRRPSMFGRILPVLLSLAPDCEPIKGGQVASVIHALKTAFLSLLKCSQPAALPWQDRLIKALQSMNAGDLADQALRQIDRAQRAERDRASKDPRLVKVTLVEERPLQKRPIAEENGNQLVETEESIRKRMRLTPITDNVQLEMASVSSNVAGSSLANGGVVSDNNLAPLLAYFGALIAQGERGAASVEILISSLTPDMLAELVIVNMQHLPSTAPPLPPGVGPGVSGVLASLLSSSTPQSVLLPPKSVAPAETIVPSFPPQLQPAEVTRDPRRDPRRLDPWRVAATEAPTALLTPKLEAVEVAGVSNATTETMTQVTVKIEGAAGSLPMNNRDPRSALQQYSTSQPAVLPAVQVKQEPVEESGPLVSTPPVSPPDSPMEPGFSGPGIPMKSEPTTSFSTAAPSLSSGPQHGASGIAPQGYLNFIFDTSPTICTFDKHLVESTCSVLWGSDCFAAPIQPIPFVPLTEEQQTSLSKAALVRILEGHKTIAAAGGGDLRVALLARLVTQAISLPLPSCDDVEALEALQKHILADYQSHKGHEVALHVLYQLYAEQASNSSEIAASTTAAYDRFLLSVAQGLRDSLPSSDKSLSRLLGDAPLLPLTSLKLVEDLCNPEGGGEVPTGDRITQGLSALWSLILQRPPTRGTCLKMALKCTVHESDDVRAKAIRLVANKLYPLAYVAQTIEEFAVQSLLAVVDLKQTDTGQGDSMDIDSIKATQGTNGDQQSGNGLAPMDIAVVKDESQQNIAKSSPALSISDAQRCMSLFFALCTKKHALLQQLFEVYGRASKAVKQAVHRHIPILFRTIGSSSPELLQLIADPPVGSENLLLLVLHSLTEGTEPSAELITTVKKLYETKLQDAGFLIPVLSSLSKDEVLPVFPRLVDLPPDKFQAALARILQGSAHTGPALTPAEVLIALHGIDPHRDSVSLKKVMDACSACLQQRTVFTQQVLAKVLNQLVEQTPLPLLFMRTVIQAVGAFPTLVSFVMEILSRLVNKQIWKLPKLWMGFLKCAHQTVPHSFHVLLQLPTAQLEDALKEYPTLQGLLATHANQPAVRSTVPRSSLVLLGLAQEVPQASDAGSGVGQPIAEPTSGTKGTTTDLQTGEQASKGSQ</sequence>
<dbReference type="Gene3D" id="1.25.10.10">
    <property type="entry name" value="Leucine-rich Repeat Variant"/>
    <property type="match status" value="1"/>
</dbReference>
<dbReference type="Pfam" id="PF11935">
    <property type="entry name" value="SYMPK_PTA1_N"/>
    <property type="match status" value="1"/>
</dbReference>
<evidence type="ECO:0000259" key="3">
    <source>
        <dbReference type="Pfam" id="PF12295"/>
    </source>
</evidence>
<feature type="region of interest" description="Disordered" evidence="1">
    <location>
        <begin position="507"/>
        <end position="529"/>
    </location>
</feature>
<dbReference type="InterPro" id="IPR022075">
    <property type="entry name" value="Symplekin_C"/>
</dbReference>
<feature type="region of interest" description="Disordered" evidence="1">
    <location>
        <begin position="608"/>
        <end position="664"/>
    </location>
</feature>
<accession>A0ABP0V3X3</accession>
<evidence type="ECO:0000259" key="2">
    <source>
        <dbReference type="Pfam" id="PF11935"/>
    </source>
</evidence>
<feature type="region of interest" description="Disordered" evidence="1">
    <location>
        <begin position="959"/>
        <end position="980"/>
    </location>
</feature>
<gene>
    <name evidence="4" type="ORF">CSSPTR1EN2_LOCUS22709</name>
</gene>
<dbReference type="InterPro" id="IPR011989">
    <property type="entry name" value="ARM-like"/>
</dbReference>
<reference evidence="4" key="1">
    <citation type="submission" date="2024-02" db="EMBL/GenBank/DDBJ databases">
        <authorList>
            <consortium name="ELIXIR-Norway"/>
            <consortium name="Elixir Norway"/>
        </authorList>
    </citation>
    <scope>NUCLEOTIDE SEQUENCE</scope>
</reference>
<feature type="domain" description="Symplekin/Pta1 N-terminal" evidence="2">
    <location>
        <begin position="97"/>
        <end position="320"/>
    </location>
</feature>